<evidence type="ECO:0000313" key="1">
    <source>
        <dbReference type="EMBL" id="TMX01738.1"/>
    </source>
</evidence>
<proteinExistence type="predicted"/>
<protein>
    <submittedName>
        <fullName evidence="1">Uncharacterized protein</fullName>
    </submittedName>
</protein>
<reference evidence="1" key="1">
    <citation type="submission" date="2019-05" db="EMBL/GenBank/DDBJ databases">
        <title>The de novo reference genome and transcriptome assemblies of the wild tomato species Solanum chilense.</title>
        <authorList>
            <person name="Stam R."/>
            <person name="Nosenko T."/>
            <person name="Hoerger A.C."/>
            <person name="Stephan W."/>
            <person name="Seidel M.A."/>
            <person name="Kuhn J.M.M."/>
            <person name="Haberer G."/>
            <person name="Tellier A."/>
        </authorList>
    </citation>
    <scope>NUCLEOTIDE SEQUENCE</scope>
    <source>
        <tissue evidence="1">Mature leaves</tissue>
    </source>
</reference>
<name>A0A6N2C5Q4_SOLCI</name>
<feature type="non-terminal residue" evidence="1">
    <location>
        <position position="1"/>
    </location>
</feature>
<accession>A0A6N2C5Q4</accession>
<dbReference type="AlphaFoldDB" id="A0A6N2C5Q4"/>
<sequence length="96" mass="11299">NTNLETNAARNKVNQLKTKLEELDVIEDIAIAKKNSYEQMEETRQKGWWELTEQLNGDEVFIFETWLNETGFNLHHRLNQLEIEASSLMRYESLGV</sequence>
<comment type="caution">
    <text evidence="1">The sequence shown here is derived from an EMBL/GenBank/DDBJ whole genome shotgun (WGS) entry which is preliminary data.</text>
</comment>
<gene>
    <name evidence="1" type="ORF">EJD97_023766</name>
</gene>
<organism evidence="1">
    <name type="scientific">Solanum chilense</name>
    <name type="common">Tomato</name>
    <name type="synonym">Lycopersicon chilense</name>
    <dbReference type="NCBI Taxonomy" id="4083"/>
    <lineage>
        <taxon>Eukaryota</taxon>
        <taxon>Viridiplantae</taxon>
        <taxon>Streptophyta</taxon>
        <taxon>Embryophyta</taxon>
        <taxon>Tracheophyta</taxon>
        <taxon>Spermatophyta</taxon>
        <taxon>Magnoliopsida</taxon>
        <taxon>eudicotyledons</taxon>
        <taxon>Gunneridae</taxon>
        <taxon>Pentapetalae</taxon>
        <taxon>asterids</taxon>
        <taxon>lamiids</taxon>
        <taxon>Solanales</taxon>
        <taxon>Solanaceae</taxon>
        <taxon>Solanoideae</taxon>
        <taxon>Solaneae</taxon>
        <taxon>Solanum</taxon>
        <taxon>Solanum subgen. Lycopersicon</taxon>
    </lineage>
</organism>
<dbReference type="EMBL" id="RXGB01000784">
    <property type="protein sequence ID" value="TMX01738.1"/>
    <property type="molecule type" value="Genomic_DNA"/>
</dbReference>